<sequence length="273" mass="30297">MNHQLILALLFVSLIPFPSHGVRSGVYKKYKKGKSIFDDITTGGVISGIYEKEKNRKAILYDTTGNTTTLFSYKDGLLGDWDGIEQYGIWVYYSDEGYQGLNVTAAIGEGLQFQPTHPVRSVRYVGNSRDQTLPAAVLYAGTWFTGEEYIIELGEEDGLVVIPNFRGFGTKAKSLIIVGSEWTFFGGENLVSDDSVVFPCNCLRPTHFTVTDDQDIYSAAFFPDLEQTNFTGLGSAVLGCKTPMQAYCGQIPEDYKPQVHCPIVTTSDYQYCN</sequence>
<feature type="signal peptide" evidence="1">
    <location>
        <begin position="1"/>
        <end position="21"/>
    </location>
</feature>
<protein>
    <submittedName>
        <fullName evidence="2">Uncharacterized protein</fullName>
    </submittedName>
</protein>
<keyword evidence="1" id="KW-0732">Signal</keyword>
<feature type="chain" id="PRO_5043427471" evidence="1">
    <location>
        <begin position="22"/>
        <end position="273"/>
    </location>
</feature>
<gene>
    <name evidence="2" type="ORF">MNOR_LOCUS34049</name>
</gene>
<evidence type="ECO:0000313" key="2">
    <source>
        <dbReference type="EMBL" id="CAL4170857.1"/>
    </source>
</evidence>
<evidence type="ECO:0000313" key="3">
    <source>
        <dbReference type="Proteomes" id="UP001497623"/>
    </source>
</evidence>
<dbReference type="AlphaFoldDB" id="A0AAV2SBG2"/>
<dbReference type="Proteomes" id="UP001497623">
    <property type="component" value="Unassembled WGS sequence"/>
</dbReference>
<organism evidence="2 3">
    <name type="scientific">Meganyctiphanes norvegica</name>
    <name type="common">Northern krill</name>
    <name type="synonym">Thysanopoda norvegica</name>
    <dbReference type="NCBI Taxonomy" id="48144"/>
    <lineage>
        <taxon>Eukaryota</taxon>
        <taxon>Metazoa</taxon>
        <taxon>Ecdysozoa</taxon>
        <taxon>Arthropoda</taxon>
        <taxon>Crustacea</taxon>
        <taxon>Multicrustacea</taxon>
        <taxon>Malacostraca</taxon>
        <taxon>Eumalacostraca</taxon>
        <taxon>Eucarida</taxon>
        <taxon>Euphausiacea</taxon>
        <taxon>Euphausiidae</taxon>
        <taxon>Meganyctiphanes</taxon>
    </lineage>
</organism>
<keyword evidence="3" id="KW-1185">Reference proteome</keyword>
<name>A0AAV2SBG2_MEGNR</name>
<reference evidence="2 3" key="1">
    <citation type="submission" date="2024-05" db="EMBL/GenBank/DDBJ databases">
        <authorList>
            <person name="Wallberg A."/>
        </authorList>
    </citation>
    <scope>NUCLEOTIDE SEQUENCE [LARGE SCALE GENOMIC DNA]</scope>
</reference>
<evidence type="ECO:0000256" key="1">
    <source>
        <dbReference type="SAM" id="SignalP"/>
    </source>
</evidence>
<accession>A0AAV2SBG2</accession>
<comment type="caution">
    <text evidence="2">The sequence shown here is derived from an EMBL/GenBank/DDBJ whole genome shotgun (WGS) entry which is preliminary data.</text>
</comment>
<proteinExistence type="predicted"/>
<dbReference type="EMBL" id="CAXKWB010051084">
    <property type="protein sequence ID" value="CAL4170857.1"/>
    <property type="molecule type" value="Genomic_DNA"/>
</dbReference>